<dbReference type="InterPro" id="IPR035897">
    <property type="entry name" value="Toll_tir_struct_dom_sf"/>
</dbReference>
<name>A0ABT1ZZ41_9BURK</name>
<dbReference type="RefSeq" id="WP_258819716.1">
    <property type="nucleotide sequence ID" value="NZ_JANUGW010000030.1"/>
</dbReference>
<dbReference type="Pfam" id="PF13676">
    <property type="entry name" value="TIR_2"/>
    <property type="match status" value="1"/>
</dbReference>
<dbReference type="Proteomes" id="UP001204151">
    <property type="component" value="Unassembled WGS sequence"/>
</dbReference>
<gene>
    <name evidence="2" type="ORF">NX784_26730</name>
</gene>
<dbReference type="SUPFAM" id="SSF52200">
    <property type="entry name" value="Toll/Interleukin receptor TIR domain"/>
    <property type="match status" value="1"/>
</dbReference>
<organism evidence="2 3">
    <name type="scientific">Massilia pinisoli</name>
    <dbReference type="NCBI Taxonomy" id="1772194"/>
    <lineage>
        <taxon>Bacteria</taxon>
        <taxon>Pseudomonadati</taxon>
        <taxon>Pseudomonadota</taxon>
        <taxon>Betaproteobacteria</taxon>
        <taxon>Burkholderiales</taxon>
        <taxon>Oxalobacteraceae</taxon>
        <taxon>Telluria group</taxon>
        <taxon>Massilia</taxon>
    </lineage>
</organism>
<dbReference type="SMART" id="SM00255">
    <property type="entry name" value="TIR"/>
    <property type="match status" value="1"/>
</dbReference>
<dbReference type="EMBL" id="JANUGW010000030">
    <property type="protein sequence ID" value="MCS0585185.1"/>
    <property type="molecule type" value="Genomic_DNA"/>
</dbReference>
<dbReference type="Gene3D" id="3.40.50.10140">
    <property type="entry name" value="Toll/interleukin-1 receptor homology (TIR) domain"/>
    <property type="match status" value="1"/>
</dbReference>
<evidence type="ECO:0000313" key="3">
    <source>
        <dbReference type="Proteomes" id="UP001204151"/>
    </source>
</evidence>
<protein>
    <submittedName>
        <fullName evidence="2">Toll/interleukin-1 receptor domain-containing protein</fullName>
    </submittedName>
</protein>
<evidence type="ECO:0000313" key="2">
    <source>
        <dbReference type="EMBL" id="MCS0585185.1"/>
    </source>
</evidence>
<proteinExistence type="predicted"/>
<evidence type="ECO:0000259" key="1">
    <source>
        <dbReference type="PROSITE" id="PS50104"/>
    </source>
</evidence>
<accession>A0ABT1ZZ41</accession>
<reference evidence="2 3" key="1">
    <citation type="submission" date="2022-08" db="EMBL/GenBank/DDBJ databases">
        <title>Reclassification of Massilia species as members of the genera Telluria, Duganella, Pseudoduganella, Mokoshia gen. nov. and Zemynaea gen. nov. using orthogonal and non-orthogonal genome-based approaches.</title>
        <authorList>
            <person name="Bowman J.P."/>
        </authorList>
    </citation>
    <scope>NUCLEOTIDE SEQUENCE [LARGE SCALE GENOMIC DNA]</scope>
    <source>
        <strain evidence="2 3">JCM 31316</strain>
    </source>
</reference>
<dbReference type="InterPro" id="IPR000157">
    <property type="entry name" value="TIR_dom"/>
</dbReference>
<comment type="caution">
    <text evidence="2">The sequence shown here is derived from an EMBL/GenBank/DDBJ whole genome shotgun (WGS) entry which is preliminary data.</text>
</comment>
<dbReference type="PROSITE" id="PS50104">
    <property type="entry name" value="TIR"/>
    <property type="match status" value="1"/>
</dbReference>
<keyword evidence="3" id="KW-1185">Reference proteome</keyword>
<keyword evidence="2" id="KW-0675">Receptor</keyword>
<feature type="domain" description="TIR" evidence="1">
    <location>
        <begin position="160"/>
        <end position="294"/>
    </location>
</feature>
<sequence length="294" mass="33701">MAIWQYDFLVAPRDDIAAIGMATPSVFTSDQLNIIKCWKTSQPHPDFDVEFGKWRPELEPWSPDFRSWGEEESNRIDVTVKNGQVSYIVFRVELRSLNARFIELLASFARKNNCLLISLHSLVAVEPFRQSIITYLCRSPGANKVLDWLLNPTLGINMPSYPQVFLSHSSADKPFVSKLAIDLKSRGIPVWFDQWELKVGDSLTQKIEDGIDKSGWLIVVLSENSIASNWVQKELRAAQARELQDKHVFVLPVVIDKCRIPTFLLDKLYADFTLSYERGLNHLLGRLMDGEYIR</sequence>